<comment type="caution">
    <text evidence="2">The sequence shown here is derived from an EMBL/GenBank/DDBJ whole genome shotgun (WGS) entry which is preliminary data.</text>
</comment>
<organism evidence="2 3">
    <name type="scientific">Pseudaeromonas sharmana</name>
    <dbReference type="NCBI Taxonomy" id="328412"/>
    <lineage>
        <taxon>Bacteria</taxon>
        <taxon>Pseudomonadati</taxon>
        <taxon>Pseudomonadota</taxon>
        <taxon>Gammaproteobacteria</taxon>
        <taxon>Aeromonadales</taxon>
        <taxon>Aeromonadaceae</taxon>
        <taxon>Pseudaeromonas</taxon>
    </lineage>
</organism>
<dbReference type="Proteomes" id="UP001595692">
    <property type="component" value="Unassembled WGS sequence"/>
</dbReference>
<gene>
    <name evidence="2" type="ORF">ACFOSS_12985</name>
</gene>
<proteinExistence type="predicted"/>
<accession>A0ABV8CQD3</accession>
<dbReference type="EMBL" id="JBHSAF010000014">
    <property type="protein sequence ID" value="MFC3914373.1"/>
    <property type="molecule type" value="Genomic_DNA"/>
</dbReference>
<dbReference type="Pfam" id="PF11769">
    <property type="entry name" value="DUF3313"/>
    <property type="match status" value="1"/>
</dbReference>
<keyword evidence="1" id="KW-0732">Signal</keyword>
<dbReference type="RefSeq" id="WP_377153174.1">
    <property type="nucleotide sequence ID" value="NZ_JBHSAF010000014.1"/>
</dbReference>
<evidence type="ECO:0000313" key="2">
    <source>
        <dbReference type="EMBL" id="MFC3914373.1"/>
    </source>
</evidence>
<feature type="chain" id="PRO_5045613112" evidence="1">
    <location>
        <begin position="21"/>
        <end position="222"/>
    </location>
</feature>
<name>A0ABV8CQD3_9GAMM</name>
<keyword evidence="3" id="KW-1185">Reference proteome</keyword>
<evidence type="ECO:0000256" key="1">
    <source>
        <dbReference type="SAM" id="SignalP"/>
    </source>
</evidence>
<protein>
    <submittedName>
        <fullName evidence="2">DUF3313 domain-containing protein</fullName>
    </submittedName>
</protein>
<reference evidence="3" key="1">
    <citation type="journal article" date="2019" name="Int. J. Syst. Evol. Microbiol.">
        <title>The Global Catalogue of Microorganisms (GCM) 10K type strain sequencing project: providing services to taxonomists for standard genome sequencing and annotation.</title>
        <authorList>
            <consortium name="The Broad Institute Genomics Platform"/>
            <consortium name="The Broad Institute Genome Sequencing Center for Infectious Disease"/>
            <person name="Wu L."/>
            <person name="Ma J."/>
        </authorList>
    </citation>
    <scope>NUCLEOTIDE SEQUENCE [LARGE SCALE GENOMIC DNA]</scope>
    <source>
        <strain evidence="3">CCUG 54939</strain>
    </source>
</reference>
<evidence type="ECO:0000313" key="3">
    <source>
        <dbReference type="Proteomes" id="UP001595692"/>
    </source>
</evidence>
<feature type="signal peptide" evidence="1">
    <location>
        <begin position="1"/>
        <end position="20"/>
    </location>
</feature>
<dbReference type="InterPro" id="IPR021747">
    <property type="entry name" value="DUF3313"/>
</dbReference>
<sequence length="222" mass="24018">MRHCTALLFAICSVCLTACAATAPSASTPLAAFKTNPAQPNQKIYKVPSADLSRYHAVKLDPLMFMQQKPDGKVVVLQAGVENELGNYFQQRLRKALFEQGVTVSDSAGDGVATLQAAVTGMDLSKPDMKLRDLLPVKVAINLTKDAFGKEPYLLNVSSMSRLIDSQSGALLVSAINVRQDKETITRDHAVTVSDIQPLIDDWCRVTASQLAAHLGKRNLHG</sequence>